<keyword evidence="1" id="KW-0732">Signal</keyword>
<gene>
    <name evidence="2" type="ORF">AKJ31_20485</name>
</gene>
<name>A0A0M0HV68_9VIBR</name>
<evidence type="ECO:0000313" key="3">
    <source>
        <dbReference type="Proteomes" id="UP000037530"/>
    </source>
</evidence>
<reference evidence="3" key="1">
    <citation type="submission" date="2015-08" db="EMBL/GenBank/DDBJ databases">
        <title>Vibrio galatheae sp. nov., a novel member of the Vibrionaceae family isolated from the Solomon Islands.</title>
        <authorList>
            <person name="Giubergia S."/>
            <person name="Machado H."/>
            <person name="Mateiu R.V."/>
            <person name="Gram L."/>
        </authorList>
    </citation>
    <scope>NUCLEOTIDE SEQUENCE [LARGE SCALE GENOMIC DNA]</scope>
    <source>
        <strain evidence="3">DSM 19134</strain>
    </source>
</reference>
<dbReference type="EMBL" id="LHPI01000027">
    <property type="protein sequence ID" value="KOO05792.1"/>
    <property type="molecule type" value="Genomic_DNA"/>
</dbReference>
<sequence length="194" mass="21781">MLKKLLVTSGILMSMAGYAAPKLTIYDDGLSCPNNCDAHVVFHQTLNGTKFAHSPNSTSAMPQRCAPNTDCRICFDDKAKECLITPYRGGGPSKNTFDLTPAFYSLWCGNPDIPTRLRSQCDILIKQSQTLVGRINCIAEPEHDKCQVMMRKAVKDKQQDSVIYQQCLEEGEEVFNLSRPEREKRIYGCAYRGF</sequence>
<evidence type="ECO:0000313" key="2">
    <source>
        <dbReference type="EMBL" id="KOO05792.1"/>
    </source>
</evidence>
<accession>A0A0M0HV68</accession>
<feature type="chain" id="PRO_5005600375" evidence="1">
    <location>
        <begin position="20"/>
        <end position="194"/>
    </location>
</feature>
<dbReference type="RefSeq" id="WP_053410893.1">
    <property type="nucleotide sequence ID" value="NZ_LHPI01000027.1"/>
</dbReference>
<dbReference type="AlphaFoldDB" id="A0A0M0HV68"/>
<protein>
    <submittedName>
        <fullName evidence="2">Uncharacterized protein</fullName>
    </submittedName>
</protein>
<proteinExistence type="predicted"/>
<feature type="signal peptide" evidence="1">
    <location>
        <begin position="1"/>
        <end position="19"/>
    </location>
</feature>
<keyword evidence="3" id="KW-1185">Reference proteome</keyword>
<dbReference type="OrthoDB" id="7067912at2"/>
<evidence type="ECO:0000256" key="1">
    <source>
        <dbReference type="SAM" id="SignalP"/>
    </source>
</evidence>
<organism evidence="2 3">
    <name type="scientific">Vibrio hepatarius</name>
    <dbReference type="NCBI Taxonomy" id="171383"/>
    <lineage>
        <taxon>Bacteria</taxon>
        <taxon>Pseudomonadati</taxon>
        <taxon>Pseudomonadota</taxon>
        <taxon>Gammaproteobacteria</taxon>
        <taxon>Vibrionales</taxon>
        <taxon>Vibrionaceae</taxon>
        <taxon>Vibrio</taxon>
        <taxon>Vibrio oreintalis group</taxon>
    </lineage>
</organism>
<dbReference type="PATRIC" id="fig|171383.3.peg.4186"/>
<comment type="caution">
    <text evidence="2">The sequence shown here is derived from an EMBL/GenBank/DDBJ whole genome shotgun (WGS) entry which is preliminary data.</text>
</comment>
<dbReference type="Proteomes" id="UP000037530">
    <property type="component" value="Unassembled WGS sequence"/>
</dbReference>